<name>A0A4Y2K5G0_ARAVE</name>
<comment type="caution">
    <text evidence="1">The sequence shown here is derived from an EMBL/GenBank/DDBJ whole genome shotgun (WGS) entry which is preliminary data.</text>
</comment>
<gene>
    <name evidence="1" type="ORF">AVEN_153479_1</name>
</gene>
<dbReference type="Proteomes" id="UP000499080">
    <property type="component" value="Unassembled WGS sequence"/>
</dbReference>
<evidence type="ECO:0000313" key="1">
    <source>
        <dbReference type="EMBL" id="GBM97169.1"/>
    </source>
</evidence>
<dbReference type="EMBL" id="BGPR01004210">
    <property type="protein sequence ID" value="GBM97169.1"/>
    <property type="molecule type" value="Genomic_DNA"/>
</dbReference>
<reference evidence="1 2" key="1">
    <citation type="journal article" date="2019" name="Sci. Rep.">
        <title>Orb-weaving spider Araneus ventricosus genome elucidates the spidroin gene catalogue.</title>
        <authorList>
            <person name="Kono N."/>
            <person name="Nakamura H."/>
            <person name="Ohtoshi R."/>
            <person name="Moran D.A.P."/>
            <person name="Shinohara A."/>
            <person name="Yoshida Y."/>
            <person name="Fujiwara M."/>
            <person name="Mori M."/>
            <person name="Tomita M."/>
            <person name="Arakawa K."/>
        </authorList>
    </citation>
    <scope>NUCLEOTIDE SEQUENCE [LARGE SCALE GENOMIC DNA]</scope>
</reference>
<organism evidence="1 2">
    <name type="scientific">Araneus ventricosus</name>
    <name type="common">Orbweaver spider</name>
    <name type="synonym">Epeira ventricosa</name>
    <dbReference type="NCBI Taxonomy" id="182803"/>
    <lineage>
        <taxon>Eukaryota</taxon>
        <taxon>Metazoa</taxon>
        <taxon>Ecdysozoa</taxon>
        <taxon>Arthropoda</taxon>
        <taxon>Chelicerata</taxon>
        <taxon>Arachnida</taxon>
        <taxon>Araneae</taxon>
        <taxon>Araneomorphae</taxon>
        <taxon>Entelegynae</taxon>
        <taxon>Araneoidea</taxon>
        <taxon>Araneidae</taxon>
        <taxon>Araneus</taxon>
    </lineage>
</organism>
<proteinExistence type="predicted"/>
<protein>
    <submittedName>
        <fullName evidence="1">Uncharacterized protein</fullName>
    </submittedName>
</protein>
<keyword evidence="2" id="KW-1185">Reference proteome</keyword>
<evidence type="ECO:0000313" key="2">
    <source>
        <dbReference type="Proteomes" id="UP000499080"/>
    </source>
</evidence>
<dbReference type="AlphaFoldDB" id="A0A4Y2K5G0"/>
<accession>A0A4Y2K5G0</accession>
<sequence>MIHRLEFAHLSQVMEKSSIAEELLTAFHPHQNPSPPEEVPDLHYPQDLIGYSSLFTFPVPDCPSLAFR</sequence>